<dbReference type="KEGG" id="tsv:DSM104635_03211"/>
<dbReference type="RefSeq" id="WP_158767148.1">
    <property type="nucleotide sequence ID" value="NZ_CP047045.1"/>
</dbReference>
<keyword evidence="2" id="KW-1185">Reference proteome</keyword>
<accession>A0A6I6MXJ6</accession>
<dbReference type="AlphaFoldDB" id="A0A6I6MXJ6"/>
<sequence length="79" mass="8746">MAELDMSEAISAFHAQRPRLLQDHGPSWVVFVGAEFKGSFKEFDDAATFALDKLGAADFLIRHTEEHIPHIPLVVVEAA</sequence>
<evidence type="ECO:0000313" key="2">
    <source>
        <dbReference type="Proteomes" id="UP000431269"/>
    </source>
</evidence>
<dbReference type="Proteomes" id="UP000431269">
    <property type="component" value="Chromosome"/>
</dbReference>
<evidence type="ECO:0000313" key="1">
    <source>
        <dbReference type="EMBL" id="QGZ96352.1"/>
    </source>
</evidence>
<protein>
    <submittedName>
        <fullName evidence="1">Uncharacterized protein</fullName>
    </submittedName>
</protein>
<proteinExistence type="predicted"/>
<name>A0A6I6MXJ6_9CAUL</name>
<reference evidence="2" key="1">
    <citation type="submission" date="2019-12" db="EMBL/GenBank/DDBJ databases">
        <title>Complete genome of Terracaulis silvestris 0127_4.</title>
        <authorList>
            <person name="Vieira S."/>
            <person name="Riedel T."/>
            <person name="Sproer C."/>
            <person name="Pascual J."/>
            <person name="Boedeker C."/>
            <person name="Overmann J."/>
        </authorList>
    </citation>
    <scope>NUCLEOTIDE SEQUENCE [LARGE SCALE GENOMIC DNA]</scope>
    <source>
        <strain evidence="2">0127_4</strain>
    </source>
</reference>
<gene>
    <name evidence="1" type="ORF">DSM104635_03211</name>
</gene>
<organism evidence="1 2">
    <name type="scientific">Terricaulis silvestris</name>
    <dbReference type="NCBI Taxonomy" id="2686094"/>
    <lineage>
        <taxon>Bacteria</taxon>
        <taxon>Pseudomonadati</taxon>
        <taxon>Pseudomonadota</taxon>
        <taxon>Alphaproteobacteria</taxon>
        <taxon>Caulobacterales</taxon>
        <taxon>Caulobacteraceae</taxon>
        <taxon>Terricaulis</taxon>
    </lineage>
</organism>
<dbReference type="EMBL" id="CP047045">
    <property type="protein sequence ID" value="QGZ96352.1"/>
    <property type="molecule type" value="Genomic_DNA"/>
</dbReference>